<dbReference type="InterPro" id="IPR035681">
    <property type="entry name" value="ComA-like_MBL"/>
</dbReference>
<comment type="caution">
    <text evidence="3">The sequence shown here is derived from an EMBL/GenBank/DDBJ whole genome shotgun (WGS) entry which is preliminary data.</text>
</comment>
<dbReference type="PROSITE" id="PS51257">
    <property type="entry name" value="PROKAR_LIPOPROTEIN"/>
    <property type="match status" value="1"/>
</dbReference>
<keyword evidence="1" id="KW-0732">Signal</keyword>
<protein>
    <submittedName>
        <fullName evidence="3">MBL fold metallo-hydrolase</fullName>
    </submittedName>
</protein>
<feature type="domain" description="Metallo-beta-lactamase" evidence="2">
    <location>
        <begin position="54"/>
        <end position="249"/>
    </location>
</feature>
<dbReference type="SMART" id="SM00849">
    <property type="entry name" value="Lactamase_B"/>
    <property type="match status" value="1"/>
</dbReference>
<sequence length="291" mass="31431">MKRIFLFFLAFLFLVGCSNHAAREANINNEQVSTTVSHTQPVNWLKVHFLDVGQGDSILVQFPNGKNMLVDAGTNESASTIINYLNNNGIRKLDYLVGTHPHEDHIGSLDAVLKNFEIGEVLMPKATTNTQTFRDVLAELKNKGLQVMTAKAGVCVIDDGGLSVNILGPCGAAYESLNNFSAVIKIKYGDVAFLLMGDAEALSEKEILATGADVRAQVLKVGHHGSQSSTSLDFLKAVNPELAVISVGAGNDYHLPHQATLNKLQKAGITVLRTDQTGTIVISTDGRKIYR</sequence>
<dbReference type="PANTHER" id="PTHR30619:SF7">
    <property type="entry name" value="BETA-LACTAMASE DOMAIN PROTEIN"/>
    <property type="match status" value="1"/>
</dbReference>
<dbReference type="InterPro" id="IPR052159">
    <property type="entry name" value="Competence_DNA_uptake"/>
</dbReference>
<proteinExistence type="predicted"/>
<accession>A0A9X4H0C6</accession>
<reference evidence="3" key="1">
    <citation type="submission" date="2022-02" db="EMBL/GenBank/DDBJ databases">
        <authorList>
            <person name="Leng L."/>
        </authorList>
    </citation>
    <scope>NUCLEOTIDE SEQUENCE</scope>
    <source>
        <strain evidence="3">JI</strain>
    </source>
</reference>
<dbReference type="InterPro" id="IPR001279">
    <property type="entry name" value="Metallo-B-lactamas"/>
</dbReference>
<evidence type="ECO:0000256" key="1">
    <source>
        <dbReference type="SAM" id="SignalP"/>
    </source>
</evidence>
<gene>
    <name evidence="3" type="ORF">L7E55_15450</name>
</gene>
<dbReference type="Pfam" id="PF00753">
    <property type="entry name" value="Lactamase_B"/>
    <property type="match status" value="1"/>
</dbReference>
<dbReference type="Proteomes" id="UP001154312">
    <property type="component" value="Unassembled WGS sequence"/>
</dbReference>
<evidence type="ECO:0000313" key="3">
    <source>
        <dbReference type="EMBL" id="MDF9409727.1"/>
    </source>
</evidence>
<feature type="chain" id="PRO_5040812310" evidence="1">
    <location>
        <begin position="22"/>
        <end position="291"/>
    </location>
</feature>
<dbReference type="InterPro" id="IPR036866">
    <property type="entry name" value="RibonucZ/Hydroxyglut_hydro"/>
</dbReference>
<dbReference type="AlphaFoldDB" id="A0A9X4H0C6"/>
<evidence type="ECO:0000259" key="2">
    <source>
        <dbReference type="SMART" id="SM00849"/>
    </source>
</evidence>
<feature type="signal peptide" evidence="1">
    <location>
        <begin position="1"/>
        <end position="21"/>
    </location>
</feature>
<name>A0A9X4H0C6_9FIRM</name>
<dbReference type="Gene3D" id="3.60.15.10">
    <property type="entry name" value="Ribonuclease Z/Hydroxyacylglutathione hydrolase-like"/>
    <property type="match status" value="1"/>
</dbReference>
<dbReference type="EMBL" id="JAKOAV010000040">
    <property type="protein sequence ID" value="MDF9409727.1"/>
    <property type="molecule type" value="Genomic_DNA"/>
</dbReference>
<organism evidence="3 4">
    <name type="scientific">Pelotomaculum isophthalicicum JI</name>
    <dbReference type="NCBI Taxonomy" id="947010"/>
    <lineage>
        <taxon>Bacteria</taxon>
        <taxon>Bacillati</taxon>
        <taxon>Bacillota</taxon>
        <taxon>Clostridia</taxon>
        <taxon>Eubacteriales</taxon>
        <taxon>Desulfotomaculaceae</taxon>
        <taxon>Pelotomaculum</taxon>
    </lineage>
</organism>
<evidence type="ECO:0000313" key="4">
    <source>
        <dbReference type="Proteomes" id="UP001154312"/>
    </source>
</evidence>
<dbReference type="PANTHER" id="PTHR30619">
    <property type="entry name" value="DNA INTERNALIZATION/COMPETENCE PROTEIN COMEC/REC2"/>
    <property type="match status" value="1"/>
</dbReference>
<dbReference type="SUPFAM" id="SSF56281">
    <property type="entry name" value="Metallo-hydrolase/oxidoreductase"/>
    <property type="match status" value="1"/>
</dbReference>
<dbReference type="RefSeq" id="WP_277445234.1">
    <property type="nucleotide sequence ID" value="NZ_JAKOAV010000040.1"/>
</dbReference>
<keyword evidence="4" id="KW-1185">Reference proteome</keyword>
<dbReference type="CDD" id="cd07731">
    <property type="entry name" value="ComA-like_MBL-fold"/>
    <property type="match status" value="1"/>
</dbReference>